<dbReference type="STRING" id="57577.A0A2K3P2R6"/>
<feature type="transmembrane region" description="Helical" evidence="2">
    <location>
        <begin position="282"/>
        <end position="304"/>
    </location>
</feature>
<evidence type="ECO:0000313" key="4">
    <source>
        <dbReference type="Proteomes" id="UP000236291"/>
    </source>
</evidence>
<protein>
    <submittedName>
        <fullName evidence="3">Protein TRANPARENT TESTA 12-like</fullName>
    </submittedName>
</protein>
<keyword evidence="2" id="KW-0472">Membrane</keyword>
<dbReference type="AlphaFoldDB" id="A0A2K3P2R6"/>
<sequence length="359" mass="39708">METPLLIKSFNSESDYLAVKSLKDIKYVLWSETVKIWKIALPVALCSLFQYLNNSSSSIYAGHLGDIELSTFSVYQSVINSIYFSLLFGMSNALATLCGQAYGAGQFQNAAMASNISGWLYSIALVIYAIGWCKEGWNGLSMKAFKELWEFTKLSLGSSVMICLEQWYSVCIMLLAGHLDNPVIALGSYSICVRISNTLGMSHPRAAKYSFLVTISQTLLLGIIFMTVIFLSKQDFPMIFTKSEDMIHAASELAYLLGITMVLNSVSQTISGLVVGCGWQVMVGYINLACFYIVGLPIGLFLGFNQHLGVKGLWGGTMCGSVLQILVLVVIIYKTNWTKEVEQTADRMRIWSSNNVKKD</sequence>
<dbReference type="Pfam" id="PF01554">
    <property type="entry name" value="MatE"/>
    <property type="match status" value="2"/>
</dbReference>
<reference evidence="3 4" key="1">
    <citation type="journal article" date="2014" name="Am. J. Bot.">
        <title>Genome assembly and annotation for red clover (Trifolium pratense; Fabaceae).</title>
        <authorList>
            <person name="Istvanek J."/>
            <person name="Jaros M."/>
            <person name="Krenek A."/>
            <person name="Repkova J."/>
        </authorList>
    </citation>
    <scope>NUCLEOTIDE SEQUENCE [LARGE SCALE GENOMIC DNA]</scope>
    <source>
        <strain evidence="4">cv. Tatra</strain>
        <tissue evidence="3">Young leaves</tissue>
    </source>
</reference>
<feature type="transmembrane region" description="Helical" evidence="2">
    <location>
        <begin position="253"/>
        <end position="276"/>
    </location>
</feature>
<gene>
    <name evidence="3" type="ORF">L195_g006138</name>
</gene>
<comment type="caution">
    <text evidence="3">The sequence shown here is derived from an EMBL/GenBank/DDBJ whole genome shotgun (WGS) entry which is preliminary data.</text>
</comment>
<proteinExistence type="inferred from homology"/>
<evidence type="ECO:0000313" key="3">
    <source>
        <dbReference type="EMBL" id="PNY09584.1"/>
    </source>
</evidence>
<reference evidence="3 4" key="2">
    <citation type="journal article" date="2017" name="Front. Plant Sci.">
        <title>Gene Classification and Mining of Molecular Markers Useful in Red Clover (Trifolium pratense) Breeding.</title>
        <authorList>
            <person name="Istvanek J."/>
            <person name="Dluhosova J."/>
            <person name="Dluhos P."/>
            <person name="Patkova L."/>
            <person name="Nedelnik J."/>
            <person name="Repkova J."/>
        </authorList>
    </citation>
    <scope>NUCLEOTIDE SEQUENCE [LARGE SCALE GENOMIC DNA]</scope>
    <source>
        <strain evidence="4">cv. Tatra</strain>
        <tissue evidence="3">Young leaves</tissue>
    </source>
</reference>
<organism evidence="3 4">
    <name type="scientific">Trifolium pratense</name>
    <name type="common">Red clover</name>
    <dbReference type="NCBI Taxonomy" id="57577"/>
    <lineage>
        <taxon>Eukaryota</taxon>
        <taxon>Viridiplantae</taxon>
        <taxon>Streptophyta</taxon>
        <taxon>Embryophyta</taxon>
        <taxon>Tracheophyta</taxon>
        <taxon>Spermatophyta</taxon>
        <taxon>Magnoliopsida</taxon>
        <taxon>eudicotyledons</taxon>
        <taxon>Gunneridae</taxon>
        <taxon>Pentapetalae</taxon>
        <taxon>rosids</taxon>
        <taxon>fabids</taxon>
        <taxon>Fabales</taxon>
        <taxon>Fabaceae</taxon>
        <taxon>Papilionoideae</taxon>
        <taxon>50 kb inversion clade</taxon>
        <taxon>NPAAA clade</taxon>
        <taxon>Hologalegina</taxon>
        <taxon>IRL clade</taxon>
        <taxon>Trifolieae</taxon>
        <taxon>Trifolium</taxon>
    </lineage>
</organism>
<dbReference type="PANTHER" id="PTHR11206">
    <property type="entry name" value="MULTIDRUG RESISTANCE PROTEIN"/>
    <property type="match status" value="1"/>
</dbReference>
<dbReference type="GO" id="GO:0042910">
    <property type="term" value="F:xenobiotic transmembrane transporter activity"/>
    <property type="evidence" value="ECO:0007669"/>
    <property type="project" value="InterPro"/>
</dbReference>
<keyword evidence="2" id="KW-0812">Transmembrane</keyword>
<feature type="transmembrane region" description="Helical" evidence="2">
    <location>
        <begin position="82"/>
        <end position="104"/>
    </location>
</feature>
<comment type="similarity">
    <text evidence="1">Belongs to the multi antimicrobial extrusion (MATE) (TC 2.A.66.1) family.</text>
</comment>
<dbReference type="GO" id="GO:0015297">
    <property type="term" value="F:antiporter activity"/>
    <property type="evidence" value="ECO:0007669"/>
    <property type="project" value="InterPro"/>
</dbReference>
<evidence type="ECO:0000256" key="2">
    <source>
        <dbReference type="SAM" id="Phobius"/>
    </source>
</evidence>
<dbReference type="GO" id="GO:0016020">
    <property type="term" value="C:membrane"/>
    <property type="evidence" value="ECO:0007669"/>
    <property type="project" value="InterPro"/>
</dbReference>
<dbReference type="InterPro" id="IPR002528">
    <property type="entry name" value="MATE_fam"/>
</dbReference>
<name>A0A2K3P2R6_TRIPR</name>
<evidence type="ECO:0000256" key="1">
    <source>
        <dbReference type="ARBA" id="ARBA00010199"/>
    </source>
</evidence>
<accession>A0A2K3P2R6</accession>
<feature type="transmembrane region" description="Helical" evidence="2">
    <location>
        <begin position="116"/>
        <end position="133"/>
    </location>
</feature>
<feature type="transmembrane region" description="Helical" evidence="2">
    <location>
        <begin position="313"/>
        <end position="333"/>
    </location>
</feature>
<keyword evidence="2" id="KW-1133">Transmembrane helix</keyword>
<feature type="transmembrane region" description="Helical" evidence="2">
    <location>
        <begin position="209"/>
        <end position="232"/>
    </location>
</feature>
<feature type="non-terminal residue" evidence="3">
    <location>
        <position position="359"/>
    </location>
</feature>
<dbReference type="Proteomes" id="UP000236291">
    <property type="component" value="Unassembled WGS sequence"/>
</dbReference>
<dbReference type="EMBL" id="ASHM01003242">
    <property type="protein sequence ID" value="PNY09584.1"/>
    <property type="molecule type" value="Genomic_DNA"/>
</dbReference>